<keyword evidence="3" id="KW-1185">Reference proteome</keyword>
<evidence type="ECO:0000313" key="3">
    <source>
        <dbReference type="Proteomes" id="UP000198977"/>
    </source>
</evidence>
<evidence type="ECO:0000259" key="1">
    <source>
        <dbReference type="Pfam" id="PF00149"/>
    </source>
</evidence>
<organism evidence="2 3">
    <name type="scientific">Sulfitobacter brevis</name>
    <dbReference type="NCBI Taxonomy" id="74348"/>
    <lineage>
        <taxon>Bacteria</taxon>
        <taxon>Pseudomonadati</taxon>
        <taxon>Pseudomonadota</taxon>
        <taxon>Alphaproteobacteria</taxon>
        <taxon>Rhodobacterales</taxon>
        <taxon>Roseobacteraceae</taxon>
        <taxon>Sulfitobacter</taxon>
    </lineage>
</organism>
<dbReference type="EMBL" id="FOMW01000001">
    <property type="protein sequence ID" value="SFD50167.1"/>
    <property type="molecule type" value="Genomic_DNA"/>
</dbReference>
<reference evidence="2 3" key="1">
    <citation type="submission" date="2016-10" db="EMBL/GenBank/DDBJ databases">
        <authorList>
            <person name="de Groot N.N."/>
        </authorList>
    </citation>
    <scope>NUCLEOTIDE SEQUENCE [LARGE SCALE GENOMIC DNA]</scope>
    <source>
        <strain evidence="2 3">DSM 11443</strain>
    </source>
</reference>
<gene>
    <name evidence="2" type="ORF">SAMN04488523_101167</name>
</gene>
<feature type="domain" description="Calcineurin-like phosphoesterase" evidence="1">
    <location>
        <begin position="11"/>
        <end position="254"/>
    </location>
</feature>
<name>A0A1I1SUN0_9RHOB</name>
<dbReference type="RefSeq" id="WP_177209380.1">
    <property type="nucleotide sequence ID" value="NZ_FOMW01000001.1"/>
</dbReference>
<dbReference type="GO" id="GO:0016787">
    <property type="term" value="F:hydrolase activity"/>
    <property type="evidence" value="ECO:0007669"/>
    <property type="project" value="InterPro"/>
</dbReference>
<dbReference type="AlphaFoldDB" id="A0A1I1SUN0"/>
<dbReference type="SUPFAM" id="SSF56300">
    <property type="entry name" value="Metallo-dependent phosphatases"/>
    <property type="match status" value="1"/>
</dbReference>
<dbReference type="Pfam" id="PF00149">
    <property type="entry name" value="Metallophos"/>
    <property type="match status" value="1"/>
</dbReference>
<dbReference type="STRING" id="74348.SAMN04488523_101167"/>
<proteinExistence type="predicted"/>
<dbReference type="InterPro" id="IPR029052">
    <property type="entry name" value="Metallo-depent_PP-like"/>
</dbReference>
<dbReference type="PANTHER" id="PTHR37844">
    <property type="entry name" value="SER/THR PROTEIN PHOSPHATASE SUPERFAMILY (AFU_ORTHOLOGUE AFUA_1G14840)"/>
    <property type="match status" value="1"/>
</dbReference>
<protein>
    <submittedName>
        <fullName evidence="2">Calcineurin-like phosphoesterase</fullName>
    </submittedName>
</protein>
<dbReference type="InterPro" id="IPR004843">
    <property type="entry name" value="Calcineurin-like_PHP"/>
</dbReference>
<sequence length="296" mass="32637">MTLTIPYDSGRIAILSDLHADTYQRRGADPITSLGLHAIVNDSLDALIIAGDLTDGPAAKWIRGLAHLTPHIPPERIYILPGNHDYYGGTLQDDQLLAEHTQSVSAHFVQKEELLHGDTRVLCCTLWTDFDLLEDAETAMGIAGSVMRDYSRIWTDHTADSTAGIGDTWQPSASEIEPADTLAVHRDHRGWLESKLMTAHPDGEAGRTIVVTHHGPHLSVAGSVDGLTPAFHSDLTDLIERFAPAAWFIGHSHRRLRAMVGRTDVRNVSVGYCREFHVSESQYLINASIWESRRGS</sequence>
<evidence type="ECO:0000313" key="2">
    <source>
        <dbReference type="EMBL" id="SFD50167.1"/>
    </source>
</evidence>
<accession>A0A1I1SUN0</accession>
<dbReference type="Gene3D" id="3.60.21.10">
    <property type="match status" value="1"/>
</dbReference>
<dbReference type="Proteomes" id="UP000198977">
    <property type="component" value="Unassembled WGS sequence"/>
</dbReference>
<dbReference type="PANTHER" id="PTHR37844:SF2">
    <property type="entry name" value="SER_THR PROTEIN PHOSPHATASE SUPERFAMILY (AFU_ORTHOLOGUE AFUA_1G14840)"/>
    <property type="match status" value="1"/>
</dbReference>